<evidence type="ECO:0000313" key="3">
    <source>
        <dbReference type="EMBL" id="HIV62429.1"/>
    </source>
</evidence>
<dbReference type="PANTHER" id="PTHR35793">
    <property type="entry name" value="INNER MEMBRANE PROTEIN YJIG"/>
    <property type="match status" value="1"/>
</dbReference>
<dbReference type="InterPro" id="IPR052549">
    <property type="entry name" value="SpmB"/>
</dbReference>
<keyword evidence="1" id="KW-0812">Transmembrane</keyword>
<dbReference type="Proteomes" id="UP000886808">
    <property type="component" value="Unassembled WGS sequence"/>
</dbReference>
<keyword evidence="1" id="KW-0472">Membrane</keyword>
<protein>
    <submittedName>
        <fullName evidence="3">Spore maturation protein</fullName>
    </submittedName>
</protein>
<evidence type="ECO:0000313" key="4">
    <source>
        <dbReference type="Proteomes" id="UP000886808"/>
    </source>
</evidence>
<reference evidence="3" key="1">
    <citation type="journal article" date="2021" name="PeerJ">
        <title>Extensive microbial diversity within the chicken gut microbiome revealed by metagenomics and culture.</title>
        <authorList>
            <person name="Gilroy R."/>
            <person name="Ravi A."/>
            <person name="Getino M."/>
            <person name="Pursley I."/>
            <person name="Horton D.L."/>
            <person name="Alikhan N.F."/>
            <person name="Baker D."/>
            <person name="Gharbi K."/>
            <person name="Hall N."/>
            <person name="Watson M."/>
            <person name="Adriaenssens E.M."/>
            <person name="Foster-Nyarko E."/>
            <person name="Jarju S."/>
            <person name="Secka A."/>
            <person name="Antonio M."/>
            <person name="Oren A."/>
            <person name="Chaudhuri R.R."/>
            <person name="La Ragione R."/>
            <person name="Hildebrand F."/>
            <person name="Pallen M.J."/>
        </authorList>
    </citation>
    <scope>NUCLEOTIDE SEQUENCE</scope>
    <source>
        <strain evidence="3">CHK193-4272</strain>
    </source>
</reference>
<comment type="caution">
    <text evidence="3">The sequence shown here is derived from an EMBL/GenBank/DDBJ whole genome shotgun (WGS) entry which is preliminary data.</text>
</comment>
<accession>A0A9D1THW5</accession>
<dbReference type="PANTHER" id="PTHR35793:SF2">
    <property type="entry name" value="INNER MEMBRANE PROTEIN YJIG"/>
    <property type="match status" value="1"/>
</dbReference>
<organism evidence="3 4">
    <name type="scientific">Candidatus Butyricicoccus avistercoris</name>
    <dbReference type="NCBI Taxonomy" id="2838518"/>
    <lineage>
        <taxon>Bacteria</taxon>
        <taxon>Bacillati</taxon>
        <taxon>Bacillota</taxon>
        <taxon>Clostridia</taxon>
        <taxon>Eubacteriales</taxon>
        <taxon>Butyricicoccaceae</taxon>
        <taxon>Butyricicoccus</taxon>
    </lineage>
</organism>
<feature type="transmembrane region" description="Helical" evidence="1">
    <location>
        <begin position="36"/>
        <end position="56"/>
    </location>
</feature>
<dbReference type="GO" id="GO:0005886">
    <property type="term" value="C:plasma membrane"/>
    <property type="evidence" value="ECO:0007669"/>
    <property type="project" value="TreeGrafter"/>
</dbReference>
<feature type="transmembrane region" description="Helical" evidence="1">
    <location>
        <begin position="6"/>
        <end position="29"/>
    </location>
</feature>
<reference evidence="3" key="2">
    <citation type="submission" date="2021-04" db="EMBL/GenBank/DDBJ databases">
        <authorList>
            <person name="Gilroy R."/>
        </authorList>
    </citation>
    <scope>NUCLEOTIDE SEQUENCE</scope>
    <source>
        <strain evidence="3">CHK193-4272</strain>
    </source>
</reference>
<dbReference type="InterPro" id="IPR011642">
    <property type="entry name" value="Gate_dom"/>
</dbReference>
<keyword evidence="1" id="KW-1133">Transmembrane helix</keyword>
<proteinExistence type="predicted"/>
<evidence type="ECO:0000259" key="2">
    <source>
        <dbReference type="Pfam" id="PF07670"/>
    </source>
</evidence>
<gene>
    <name evidence="3" type="ORF">H9746_06280</name>
</gene>
<evidence type="ECO:0000256" key="1">
    <source>
        <dbReference type="SAM" id="Phobius"/>
    </source>
</evidence>
<dbReference type="AlphaFoldDB" id="A0A9D1THW5"/>
<dbReference type="Pfam" id="PF07670">
    <property type="entry name" value="Gate"/>
    <property type="match status" value="1"/>
</dbReference>
<dbReference type="EMBL" id="DXIE01000035">
    <property type="protein sequence ID" value="HIV62429.1"/>
    <property type="molecule type" value="Genomic_DNA"/>
</dbReference>
<feature type="transmembrane region" description="Helical" evidence="1">
    <location>
        <begin position="116"/>
        <end position="138"/>
    </location>
</feature>
<feature type="domain" description="Nucleoside transporter/FeoB GTPase Gate" evidence="2">
    <location>
        <begin position="40"/>
        <end position="141"/>
    </location>
</feature>
<name>A0A9D1THW5_9FIRM</name>
<sequence length="168" mass="17573">MISVLVPFLLFAICTYALYTGIDVFSVFIKGARKGLDTAIGILPTLIGLLTAVYMLRASGVIDLTGEILSPLMSILGIPKECTVLALLKPISGGGGLAVGSEIIKTYGADSYSGRVAAVMLGASETSLYTISIYCGYLGIKNTRYAVPVALAGDIVAFVTSAFFVKIF</sequence>
<feature type="transmembrane region" description="Helical" evidence="1">
    <location>
        <begin position="145"/>
        <end position="165"/>
    </location>
</feature>